<reference evidence="1 2" key="1">
    <citation type="submission" date="2023-10" db="EMBL/GenBank/DDBJ databases">
        <title>Noviherbaspirillum sp. CPCC 100848 genome assembly.</title>
        <authorList>
            <person name="Li X.Y."/>
            <person name="Fang X.M."/>
        </authorList>
    </citation>
    <scope>NUCLEOTIDE SEQUENCE [LARGE SCALE GENOMIC DNA]</scope>
    <source>
        <strain evidence="1 2">CPCC 100848</strain>
    </source>
</reference>
<keyword evidence="2" id="KW-1185">Reference proteome</keyword>
<comment type="caution">
    <text evidence="1">The sequence shown here is derived from an EMBL/GenBank/DDBJ whole genome shotgun (WGS) entry which is preliminary data.</text>
</comment>
<protein>
    <recommendedName>
        <fullName evidence="3">Response regulatory domain-containing protein</fullName>
    </recommendedName>
</protein>
<dbReference type="Proteomes" id="UP001352263">
    <property type="component" value="Unassembled WGS sequence"/>
</dbReference>
<accession>A0ABU6JJ54</accession>
<sequence length="140" mass="15550">MANAKLNVLVAEVPEVIPLVQEAWRAHFALTFCTSLAEAETLLNKRFDVIVCGTHFAESKMFDLLRMAKSKPKSQAVPFLCIRVLDGELDGTAFQGISIATCALGAAGFVDLNRWRREYGFDQAREKLRQLVVSLAHQPT</sequence>
<organism evidence="1 2">
    <name type="scientific">Noviherbaspirillum album</name>
    <dbReference type="NCBI Taxonomy" id="3080276"/>
    <lineage>
        <taxon>Bacteria</taxon>
        <taxon>Pseudomonadati</taxon>
        <taxon>Pseudomonadota</taxon>
        <taxon>Betaproteobacteria</taxon>
        <taxon>Burkholderiales</taxon>
        <taxon>Oxalobacteraceae</taxon>
        <taxon>Noviherbaspirillum</taxon>
    </lineage>
</organism>
<dbReference type="RefSeq" id="WP_326510168.1">
    <property type="nucleotide sequence ID" value="NZ_JAWIIV010000060.1"/>
</dbReference>
<name>A0ABU6JJ54_9BURK</name>
<evidence type="ECO:0000313" key="1">
    <source>
        <dbReference type="EMBL" id="MEC4723555.1"/>
    </source>
</evidence>
<gene>
    <name evidence="1" type="ORF">RY831_30925</name>
</gene>
<evidence type="ECO:0000313" key="2">
    <source>
        <dbReference type="Proteomes" id="UP001352263"/>
    </source>
</evidence>
<evidence type="ECO:0008006" key="3">
    <source>
        <dbReference type="Google" id="ProtNLM"/>
    </source>
</evidence>
<proteinExistence type="predicted"/>
<dbReference type="EMBL" id="JAWIIV010000060">
    <property type="protein sequence ID" value="MEC4723555.1"/>
    <property type="molecule type" value="Genomic_DNA"/>
</dbReference>